<dbReference type="EMBL" id="JAHRHJ020003813">
    <property type="protein sequence ID" value="KAH9287944.1"/>
    <property type="molecule type" value="Genomic_DNA"/>
</dbReference>
<protein>
    <submittedName>
        <fullName evidence="1">Uncharacterized protein</fullName>
    </submittedName>
</protein>
<comment type="caution">
    <text evidence="1">The sequence shown here is derived from an EMBL/GenBank/DDBJ whole genome shotgun (WGS) entry which is preliminary data.</text>
</comment>
<feature type="non-terminal residue" evidence="1">
    <location>
        <position position="51"/>
    </location>
</feature>
<sequence>DLKAFKPKDMQHSIPFKPGIKPFKLNEDRLVVADKIFVHQQKVKALFDKKA</sequence>
<accession>A0AA38C0X3</accession>
<keyword evidence="2" id="KW-1185">Reference proteome</keyword>
<dbReference type="Proteomes" id="UP000824469">
    <property type="component" value="Unassembled WGS sequence"/>
</dbReference>
<dbReference type="AlphaFoldDB" id="A0AA38C0X3"/>
<feature type="non-terminal residue" evidence="1">
    <location>
        <position position="1"/>
    </location>
</feature>
<proteinExistence type="predicted"/>
<name>A0AA38C0X3_TAXCH</name>
<organism evidence="1 2">
    <name type="scientific">Taxus chinensis</name>
    <name type="common">Chinese yew</name>
    <name type="synonym">Taxus wallichiana var. chinensis</name>
    <dbReference type="NCBI Taxonomy" id="29808"/>
    <lineage>
        <taxon>Eukaryota</taxon>
        <taxon>Viridiplantae</taxon>
        <taxon>Streptophyta</taxon>
        <taxon>Embryophyta</taxon>
        <taxon>Tracheophyta</taxon>
        <taxon>Spermatophyta</taxon>
        <taxon>Pinopsida</taxon>
        <taxon>Pinidae</taxon>
        <taxon>Conifers II</taxon>
        <taxon>Cupressales</taxon>
        <taxon>Taxaceae</taxon>
        <taxon>Taxus</taxon>
    </lineage>
</organism>
<evidence type="ECO:0000313" key="2">
    <source>
        <dbReference type="Proteomes" id="UP000824469"/>
    </source>
</evidence>
<evidence type="ECO:0000313" key="1">
    <source>
        <dbReference type="EMBL" id="KAH9287944.1"/>
    </source>
</evidence>
<gene>
    <name evidence="1" type="ORF">KI387_032061</name>
</gene>
<reference evidence="1 2" key="1">
    <citation type="journal article" date="2021" name="Nat. Plants">
        <title>The Taxus genome provides insights into paclitaxel biosynthesis.</title>
        <authorList>
            <person name="Xiong X."/>
            <person name="Gou J."/>
            <person name="Liao Q."/>
            <person name="Li Y."/>
            <person name="Zhou Q."/>
            <person name="Bi G."/>
            <person name="Li C."/>
            <person name="Du R."/>
            <person name="Wang X."/>
            <person name="Sun T."/>
            <person name="Guo L."/>
            <person name="Liang H."/>
            <person name="Lu P."/>
            <person name="Wu Y."/>
            <person name="Zhang Z."/>
            <person name="Ro D.K."/>
            <person name="Shang Y."/>
            <person name="Huang S."/>
            <person name="Yan J."/>
        </authorList>
    </citation>
    <scope>NUCLEOTIDE SEQUENCE [LARGE SCALE GENOMIC DNA]</scope>
    <source>
        <strain evidence="1">Ta-2019</strain>
    </source>
</reference>